<gene>
    <name evidence="1" type="ORF">LCGC14_1856850</name>
</gene>
<proteinExistence type="predicted"/>
<comment type="caution">
    <text evidence="1">The sequence shown here is derived from an EMBL/GenBank/DDBJ whole genome shotgun (WGS) entry which is preliminary data.</text>
</comment>
<dbReference type="AlphaFoldDB" id="A0A0F9G8M2"/>
<sequence>MARRLLVLYLMIVLGPLALALVAFISA</sequence>
<name>A0A0F9G8M2_9ZZZZ</name>
<organism evidence="1">
    <name type="scientific">marine sediment metagenome</name>
    <dbReference type="NCBI Taxonomy" id="412755"/>
    <lineage>
        <taxon>unclassified sequences</taxon>
        <taxon>metagenomes</taxon>
        <taxon>ecological metagenomes</taxon>
    </lineage>
</organism>
<protein>
    <submittedName>
        <fullName evidence="1">Uncharacterized protein</fullName>
    </submittedName>
</protein>
<accession>A0A0F9G8M2</accession>
<feature type="non-terminal residue" evidence="1">
    <location>
        <position position="27"/>
    </location>
</feature>
<evidence type="ECO:0000313" key="1">
    <source>
        <dbReference type="EMBL" id="KKL95214.1"/>
    </source>
</evidence>
<reference evidence="1" key="1">
    <citation type="journal article" date="2015" name="Nature">
        <title>Complex archaea that bridge the gap between prokaryotes and eukaryotes.</title>
        <authorList>
            <person name="Spang A."/>
            <person name="Saw J.H."/>
            <person name="Jorgensen S.L."/>
            <person name="Zaremba-Niedzwiedzka K."/>
            <person name="Martijn J."/>
            <person name="Lind A.E."/>
            <person name="van Eijk R."/>
            <person name="Schleper C."/>
            <person name="Guy L."/>
            <person name="Ettema T.J."/>
        </authorList>
    </citation>
    <scope>NUCLEOTIDE SEQUENCE</scope>
</reference>
<dbReference type="EMBL" id="LAZR01018732">
    <property type="protein sequence ID" value="KKL95214.1"/>
    <property type="molecule type" value="Genomic_DNA"/>
</dbReference>